<name>A0A8T8WUI3_ASPJA</name>
<reference evidence="1 2" key="1">
    <citation type="submission" date="2018-02" db="EMBL/GenBank/DDBJ databases">
        <title>The genomes of Aspergillus section Nigri reveals drivers in fungal speciation.</title>
        <authorList>
            <consortium name="DOE Joint Genome Institute"/>
            <person name="Vesth T.C."/>
            <person name="Nybo J."/>
            <person name="Theobald S."/>
            <person name="Brandl J."/>
            <person name="Frisvad J.C."/>
            <person name="Nielsen K.F."/>
            <person name="Lyhne E.K."/>
            <person name="Kogle M.E."/>
            <person name="Kuo A."/>
            <person name="Riley R."/>
            <person name="Clum A."/>
            <person name="Nolan M."/>
            <person name="Lipzen A."/>
            <person name="Salamov A."/>
            <person name="Henrissat B."/>
            <person name="Wiebenga A."/>
            <person name="De vries R.P."/>
            <person name="Grigoriev I.V."/>
            <person name="Mortensen U.H."/>
            <person name="Andersen M.R."/>
            <person name="Baker S.E."/>
        </authorList>
    </citation>
    <scope>NUCLEOTIDE SEQUENCE [LARGE SCALE GENOMIC DNA]</scope>
    <source>
        <strain evidence="1 2">CBS 114.51</strain>
    </source>
</reference>
<keyword evidence="2" id="KW-1185">Reference proteome</keyword>
<dbReference type="Proteomes" id="UP000249497">
    <property type="component" value="Unassembled WGS sequence"/>
</dbReference>
<protein>
    <submittedName>
        <fullName evidence="1">Uncharacterized protein</fullName>
    </submittedName>
</protein>
<evidence type="ECO:0000313" key="2">
    <source>
        <dbReference type="Proteomes" id="UP000249497"/>
    </source>
</evidence>
<dbReference type="EMBL" id="KZ824813">
    <property type="protein sequence ID" value="RAH79507.1"/>
    <property type="molecule type" value="Genomic_DNA"/>
</dbReference>
<sequence length="307" mass="34862">MYLTSSDLLQHIQSDHCLIKWACDYCDGKVKEQSFVFESRESWETHMLQAHPQIASAQLPSLERVSRRSMAGPISCPLCAFEGDGSGATLDNHIAQHLHEFALRCLPWGTSGNDRDSVNTKSAGGPLSDGLSNTNEESVFVDEKFCETENPGDISWRLENLFRFFESPQYEKFLSHRRHIPDGRDLSEQLSSVTEKYKERYYAGTMSPSTAEAVSSKLRKLLLMMREGLGIYDYSRPSDTESSLYGQLEPALIFRRTVIHELEFLEAKLMDDSGEPDPLISKSHRPLFKPYRNLTLIGIQSERTGNR</sequence>
<organism evidence="1 2">
    <name type="scientific">Aspergillus japonicus CBS 114.51</name>
    <dbReference type="NCBI Taxonomy" id="1448312"/>
    <lineage>
        <taxon>Eukaryota</taxon>
        <taxon>Fungi</taxon>
        <taxon>Dikarya</taxon>
        <taxon>Ascomycota</taxon>
        <taxon>Pezizomycotina</taxon>
        <taxon>Eurotiomycetes</taxon>
        <taxon>Eurotiomycetidae</taxon>
        <taxon>Eurotiales</taxon>
        <taxon>Aspergillaceae</taxon>
        <taxon>Aspergillus</taxon>
        <taxon>Aspergillus subgen. Circumdati</taxon>
    </lineage>
</organism>
<dbReference type="GeneID" id="37169976"/>
<dbReference type="RefSeq" id="XP_025525401.1">
    <property type="nucleotide sequence ID" value="XM_025666284.1"/>
</dbReference>
<accession>A0A8T8WUI3</accession>
<evidence type="ECO:0000313" key="1">
    <source>
        <dbReference type="EMBL" id="RAH79507.1"/>
    </source>
</evidence>
<dbReference type="AlphaFoldDB" id="A0A8T8WUI3"/>
<gene>
    <name evidence="1" type="ORF">BO86DRAFT_149144</name>
</gene>
<proteinExistence type="predicted"/>
<dbReference type="OrthoDB" id="5365701at2759"/>